<dbReference type="RefSeq" id="WP_141006414.1">
    <property type="nucleotide sequence ID" value="NZ_BAAAOR010000028.1"/>
</dbReference>
<dbReference type="Proteomes" id="UP001500842">
    <property type="component" value="Unassembled WGS sequence"/>
</dbReference>
<sequence>MATKTTEQATVQATAAHAAAEETRVKRQMIEVVSAVRMAGEEPPPEAIEASRAVLSGEMSADEAIRIGFAALEKRHGVPIMPPQR</sequence>
<dbReference type="CDD" id="cd11586">
    <property type="entry name" value="VbhA_like"/>
    <property type="match status" value="1"/>
</dbReference>
<feature type="region of interest" description="Disordered" evidence="1">
    <location>
        <begin position="1"/>
        <end position="22"/>
    </location>
</feature>
<protein>
    <recommendedName>
        <fullName evidence="4">Antitoxin VbhA domain-containing protein</fullName>
    </recommendedName>
</protein>
<accession>A0ABN2B1G9</accession>
<dbReference type="InterPro" id="IPR033788">
    <property type="entry name" value="VbhA-like"/>
</dbReference>
<proteinExistence type="predicted"/>
<evidence type="ECO:0000313" key="2">
    <source>
        <dbReference type="EMBL" id="GAA1531833.1"/>
    </source>
</evidence>
<dbReference type="EMBL" id="BAAAOR010000028">
    <property type="protein sequence ID" value="GAA1531833.1"/>
    <property type="molecule type" value="Genomic_DNA"/>
</dbReference>
<feature type="compositionally biased region" description="Low complexity" evidence="1">
    <location>
        <begin position="1"/>
        <end position="18"/>
    </location>
</feature>
<evidence type="ECO:0000256" key="1">
    <source>
        <dbReference type="SAM" id="MobiDB-lite"/>
    </source>
</evidence>
<dbReference type="InterPro" id="IPR043038">
    <property type="entry name" value="VbhA_sf"/>
</dbReference>
<comment type="caution">
    <text evidence="2">The sequence shown here is derived from an EMBL/GenBank/DDBJ whole genome shotgun (WGS) entry which is preliminary data.</text>
</comment>
<reference evidence="2 3" key="1">
    <citation type="journal article" date="2019" name="Int. J. Syst. Evol. Microbiol.">
        <title>The Global Catalogue of Microorganisms (GCM) 10K type strain sequencing project: providing services to taxonomists for standard genome sequencing and annotation.</title>
        <authorList>
            <consortium name="The Broad Institute Genomics Platform"/>
            <consortium name="The Broad Institute Genome Sequencing Center for Infectious Disease"/>
            <person name="Wu L."/>
            <person name="Ma J."/>
        </authorList>
    </citation>
    <scope>NUCLEOTIDE SEQUENCE [LARGE SCALE GENOMIC DNA]</scope>
    <source>
        <strain evidence="2 3">JCM 14942</strain>
    </source>
</reference>
<evidence type="ECO:0000313" key="3">
    <source>
        <dbReference type="Proteomes" id="UP001500842"/>
    </source>
</evidence>
<dbReference type="Gene3D" id="1.10.8.1050">
    <property type="entry name" value="Antitoxin VbhA-like"/>
    <property type="match status" value="1"/>
</dbReference>
<organism evidence="2 3">
    <name type="scientific">Nocardioides humi</name>
    <dbReference type="NCBI Taxonomy" id="449461"/>
    <lineage>
        <taxon>Bacteria</taxon>
        <taxon>Bacillati</taxon>
        <taxon>Actinomycetota</taxon>
        <taxon>Actinomycetes</taxon>
        <taxon>Propionibacteriales</taxon>
        <taxon>Nocardioidaceae</taxon>
        <taxon>Nocardioides</taxon>
    </lineage>
</organism>
<gene>
    <name evidence="2" type="ORF">GCM10009788_38770</name>
</gene>
<keyword evidence="3" id="KW-1185">Reference proteome</keyword>
<name>A0ABN2B1G9_9ACTN</name>
<evidence type="ECO:0008006" key="4">
    <source>
        <dbReference type="Google" id="ProtNLM"/>
    </source>
</evidence>